<dbReference type="EMBL" id="ABJB011090016">
    <property type="status" value="NOT_ANNOTATED_CDS"/>
    <property type="molecule type" value="Genomic_DNA"/>
</dbReference>
<dbReference type="InParanoid" id="B7QFW4"/>
<gene>
    <name evidence="1" type="ORF">IscW_ISCW012162</name>
</gene>
<sequence>MIGHTCNVAAPAPRYASEPPTKQINFASCFPTRSRYPAALVLRSNCSLCVGTGFLTPS</sequence>
<dbReference type="HOGENOM" id="CLU_2981378_0_0_1"/>
<organism>
    <name type="scientific">Ixodes scapularis</name>
    <name type="common">Black-legged tick</name>
    <name type="synonym">Deer tick</name>
    <dbReference type="NCBI Taxonomy" id="6945"/>
    <lineage>
        <taxon>Eukaryota</taxon>
        <taxon>Metazoa</taxon>
        <taxon>Ecdysozoa</taxon>
        <taxon>Arthropoda</taxon>
        <taxon>Chelicerata</taxon>
        <taxon>Arachnida</taxon>
        <taxon>Acari</taxon>
        <taxon>Parasitiformes</taxon>
        <taxon>Ixodida</taxon>
        <taxon>Ixodoidea</taxon>
        <taxon>Ixodidae</taxon>
        <taxon>Ixodinae</taxon>
        <taxon>Ixodes</taxon>
    </lineage>
</organism>
<name>B7QFW4_IXOSC</name>
<dbReference type="VEuPathDB" id="VectorBase:ISCW012162"/>
<reference evidence="1 3" key="1">
    <citation type="submission" date="2008-03" db="EMBL/GenBank/DDBJ databases">
        <title>Annotation of Ixodes scapularis.</title>
        <authorList>
            <consortium name="Ixodes scapularis Genome Project Consortium"/>
            <person name="Caler E."/>
            <person name="Hannick L.I."/>
            <person name="Bidwell S."/>
            <person name="Joardar V."/>
            <person name="Thiagarajan M."/>
            <person name="Amedeo P."/>
            <person name="Galinsky K.J."/>
            <person name="Schobel S."/>
            <person name="Inman J."/>
            <person name="Hostetler J."/>
            <person name="Miller J."/>
            <person name="Hammond M."/>
            <person name="Megy K."/>
            <person name="Lawson D."/>
            <person name="Kodira C."/>
            <person name="Sutton G."/>
            <person name="Meyer J."/>
            <person name="Hill C.A."/>
            <person name="Birren B."/>
            <person name="Nene V."/>
            <person name="Collins F."/>
            <person name="Alarcon-Chaidez F."/>
            <person name="Wikel S."/>
            <person name="Strausberg R."/>
        </authorList>
    </citation>
    <scope>NUCLEOTIDE SEQUENCE [LARGE SCALE GENOMIC DNA]</scope>
    <source>
        <strain evidence="3">Wikel</strain>
        <strain evidence="1">Wikel colony</strain>
    </source>
</reference>
<dbReference type="EMBL" id="ABJB010210948">
    <property type="status" value="NOT_ANNOTATED_CDS"/>
    <property type="molecule type" value="Genomic_DNA"/>
</dbReference>
<dbReference type="PaxDb" id="6945-B7QFW4"/>
<protein>
    <submittedName>
        <fullName evidence="1 2">Uncharacterized protein</fullName>
    </submittedName>
</protein>
<keyword evidence="3" id="KW-1185">Reference proteome</keyword>
<evidence type="ECO:0000313" key="2">
    <source>
        <dbReference type="EnsemblMetazoa" id="ISCW012162-PA"/>
    </source>
</evidence>
<dbReference type="Proteomes" id="UP000001555">
    <property type="component" value="Unassembled WGS sequence"/>
</dbReference>
<proteinExistence type="predicted"/>
<reference evidence="2" key="2">
    <citation type="submission" date="2020-05" db="UniProtKB">
        <authorList>
            <consortium name="EnsemblMetazoa"/>
        </authorList>
    </citation>
    <scope>IDENTIFICATION</scope>
    <source>
        <strain evidence="2">wikel</strain>
    </source>
</reference>
<dbReference type="EnsemblMetazoa" id="ISCW012162-RA">
    <property type="protein sequence ID" value="ISCW012162-PA"/>
    <property type="gene ID" value="ISCW012162"/>
</dbReference>
<dbReference type="EMBL" id="DS928408">
    <property type="protein sequence ID" value="EEC17736.1"/>
    <property type="molecule type" value="Genomic_DNA"/>
</dbReference>
<evidence type="ECO:0000313" key="1">
    <source>
        <dbReference type="EMBL" id="EEC17736.1"/>
    </source>
</evidence>
<accession>B7QFW4</accession>
<evidence type="ECO:0000313" key="3">
    <source>
        <dbReference type="Proteomes" id="UP000001555"/>
    </source>
</evidence>
<dbReference type="AlphaFoldDB" id="B7QFW4"/>